<dbReference type="Proteomes" id="UP001497516">
    <property type="component" value="Chromosome 7"/>
</dbReference>
<reference evidence="1 2" key="1">
    <citation type="submission" date="2024-04" db="EMBL/GenBank/DDBJ databases">
        <authorList>
            <person name="Fracassetti M."/>
        </authorList>
    </citation>
    <scope>NUCLEOTIDE SEQUENCE [LARGE SCALE GENOMIC DNA]</scope>
</reference>
<evidence type="ECO:0000313" key="2">
    <source>
        <dbReference type="Proteomes" id="UP001497516"/>
    </source>
</evidence>
<accession>A0AAV2G3P7</accession>
<organism evidence="1 2">
    <name type="scientific">Linum trigynum</name>
    <dbReference type="NCBI Taxonomy" id="586398"/>
    <lineage>
        <taxon>Eukaryota</taxon>
        <taxon>Viridiplantae</taxon>
        <taxon>Streptophyta</taxon>
        <taxon>Embryophyta</taxon>
        <taxon>Tracheophyta</taxon>
        <taxon>Spermatophyta</taxon>
        <taxon>Magnoliopsida</taxon>
        <taxon>eudicotyledons</taxon>
        <taxon>Gunneridae</taxon>
        <taxon>Pentapetalae</taxon>
        <taxon>rosids</taxon>
        <taxon>fabids</taxon>
        <taxon>Malpighiales</taxon>
        <taxon>Linaceae</taxon>
        <taxon>Linum</taxon>
    </lineage>
</organism>
<sequence length="115" mass="12867">MARPGGRETRRKTLWVAVAIVSVLVCVTATATPVMARDLHDDDADSFLKVDLARCKELTIRYLLGLNWPFNHVCCAAFDSNWDAAIVKRLIAHHKDLEEDIVRNNASIVKECGYA</sequence>
<proteinExistence type="predicted"/>
<dbReference type="AlphaFoldDB" id="A0AAV2G3P7"/>
<protein>
    <submittedName>
        <fullName evidence="1">Uncharacterized protein</fullName>
    </submittedName>
</protein>
<gene>
    <name evidence="1" type="ORF">LTRI10_LOCUS44354</name>
</gene>
<name>A0AAV2G3P7_9ROSI</name>
<evidence type="ECO:0000313" key="1">
    <source>
        <dbReference type="EMBL" id="CAL1404503.1"/>
    </source>
</evidence>
<keyword evidence="2" id="KW-1185">Reference proteome</keyword>
<dbReference type="EMBL" id="OZ034820">
    <property type="protein sequence ID" value="CAL1404503.1"/>
    <property type="molecule type" value="Genomic_DNA"/>
</dbReference>